<gene>
    <name evidence="2" type="ordered locus">Metfor_1205</name>
</gene>
<dbReference type="Proteomes" id="UP000010824">
    <property type="component" value="Chromosome"/>
</dbReference>
<dbReference type="KEGG" id="mfo:Metfor_1205"/>
<protein>
    <submittedName>
        <fullName evidence="2">Uncharacterized protein</fullName>
    </submittedName>
</protein>
<feature type="transmembrane region" description="Helical" evidence="1">
    <location>
        <begin position="18"/>
        <end position="41"/>
    </location>
</feature>
<keyword evidence="3" id="KW-1185">Reference proteome</keyword>
<dbReference type="EMBL" id="CP003167">
    <property type="protein sequence ID" value="AGB02248.1"/>
    <property type="molecule type" value="Genomic_DNA"/>
</dbReference>
<dbReference type="HOGENOM" id="CLU_3075317_0_0_2"/>
<organism evidence="2 3">
    <name type="scientific">Methanoregula formicica (strain DSM 22288 / NBRC 105244 / SMSP)</name>
    <dbReference type="NCBI Taxonomy" id="593750"/>
    <lineage>
        <taxon>Archaea</taxon>
        <taxon>Methanobacteriati</taxon>
        <taxon>Methanobacteriota</taxon>
        <taxon>Stenosarchaea group</taxon>
        <taxon>Methanomicrobia</taxon>
        <taxon>Methanomicrobiales</taxon>
        <taxon>Methanoregulaceae</taxon>
        <taxon>Methanoregula</taxon>
    </lineage>
</organism>
<keyword evidence="1" id="KW-1133">Transmembrane helix</keyword>
<reference evidence="3" key="1">
    <citation type="submission" date="2011-12" db="EMBL/GenBank/DDBJ databases">
        <title>Complete sequence of Methanoregula formicicum SMSP.</title>
        <authorList>
            <person name="Lucas S."/>
            <person name="Han J."/>
            <person name="Lapidus A."/>
            <person name="Cheng J.-F."/>
            <person name="Goodwin L."/>
            <person name="Pitluck S."/>
            <person name="Peters L."/>
            <person name="Ovchinnikova G."/>
            <person name="Teshima H."/>
            <person name="Detter J.C."/>
            <person name="Han C."/>
            <person name="Tapia R."/>
            <person name="Land M."/>
            <person name="Hauser L."/>
            <person name="Kyrpides N."/>
            <person name="Ivanova N."/>
            <person name="Pagani I."/>
            <person name="Imachi H."/>
            <person name="Tamaki H."/>
            <person name="Sekiguchi Y."/>
            <person name="Kamagata Y."/>
            <person name="Cadillo-Quiroz H."/>
            <person name="Zinder S."/>
            <person name="Liu W.-T."/>
            <person name="Woyke T."/>
        </authorList>
    </citation>
    <scope>NUCLEOTIDE SEQUENCE [LARGE SCALE GENOMIC DNA]</scope>
    <source>
        <strain evidence="3">DSM 22288 / NBRC 105244 / SMSP</strain>
    </source>
</reference>
<evidence type="ECO:0000256" key="1">
    <source>
        <dbReference type="SAM" id="Phobius"/>
    </source>
</evidence>
<dbReference type="InParanoid" id="L0HG13"/>
<evidence type="ECO:0000313" key="2">
    <source>
        <dbReference type="EMBL" id="AGB02248.1"/>
    </source>
</evidence>
<dbReference type="RefSeq" id="WP_015285211.1">
    <property type="nucleotide sequence ID" value="NC_019943.1"/>
</dbReference>
<name>L0HG13_METFS</name>
<keyword evidence="1" id="KW-0472">Membrane</keyword>
<sequence length="52" mass="5788" precursor="true">MADSTFPDPAPRKNLLNYIVWIVIAATLLLAIIFWFIVFGIPAGSGYIYARS</sequence>
<dbReference type="STRING" id="593750.Metfor_1205"/>
<dbReference type="AlphaFoldDB" id="L0HG13"/>
<reference evidence="2 3" key="2">
    <citation type="journal article" date="2014" name="Genome Announc.">
        <title>Complete Genome Sequence of Methanoregula formicica SMSPT, a Mesophilic Hydrogenotrophic Methanogen Isolated from a Methanogenic Upflow Anaerobic Sludge Blanket Reactor.</title>
        <authorList>
            <person name="Yamamoto K."/>
            <person name="Tamaki H."/>
            <person name="Cadillo-Quiroz H."/>
            <person name="Imachi H."/>
            <person name="Kyrpides N."/>
            <person name="Woyke T."/>
            <person name="Goodwin L."/>
            <person name="Zinder S.H."/>
            <person name="Kamagata Y."/>
            <person name="Liu W.T."/>
        </authorList>
    </citation>
    <scope>NUCLEOTIDE SEQUENCE [LARGE SCALE GENOMIC DNA]</scope>
    <source>
        <strain evidence="3">DSM 22288 / NBRC 105244 / SMSP</strain>
    </source>
</reference>
<accession>L0HG13</accession>
<dbReference type="GeneID" id="43503257"/>
<keyword evidence="1" id="KW-0812">Transmembrane</keyword>
<evidence type="ECO:0000313" key="3">
    <source>
        <dbReference type="Proteomes" id="UP000010824"/>
    </source>
</evidence>
<proteinExistence type="predicted"/>